<dbReference type="HOGENOM" id="CLU_2516336_0_0_1"/>
<protein>
    <recommendedName>
        <fullName evidence="4">Pectinesterase inhibitor domain-containing protein</fullName>
    </recommendedName>
</protein>
<dbReference type="Proteomes" id="UP000026961">
    <property type="component" value="Chromosome 8"/>
</dbReference>
<name>A0A0E0AQQ3_9ORYZ</name>
<keyword evidence="1" id="KW-0472">Membrane</keyword>
<proteinExistence type="predicted"/>
<dbReference type="Gramene" id="OGLUM08G02700.1">
    <property type="protein sequence ID" value="OGLUM08G02700.1"/>
    <property type="gene ID" value="OGLUM08G02700"/>
</dbReference>
<evidence type="ECO:0000256" key="1">
    <source>
        <dbReference type="SAM" id="Phobius"/>
    </source>
</evidence>
<dbReference type="EnsemblPlants" id="OGLUM08G02700.1">
    <property type="protein sequence ID" value="OGLUM08G02700.1"/>
    <property type="gene ID" value="OGLUM08G02700"/>
</dbReference>
<feature type="transmembrane region" description="Helical" evidence="1">
    <location>
        <begin position="20"/>
        <end position="40"/>
    </location>
</feature>
<reference evidence="2" key="2">
    <citation type="submission" date="2018-05" db="EMBL/GenBank/DDBJ databases">
        <title>OgluRS3 (Oryza glumaepatula Reference Sequence Version 3).</title>
        <authorList>
            <person name="Zhang J."/>
            <person name="Kudrna D."/>
            <person name="Lee S."/>
            <person name="Talag J."/>
            <person name="Welchert J."/>
            <person name="Wing R.A."/>
        </authorList>
    </citation>
    <scope>NUCLEOTIDE SEQUENCE [LARGE SCALE GENOMIC DNA]</scope>
</reference>
<keyword evidence="3" id="KW-1185">Reference proteome</keyword>
<sequence length="85" mass="9489">MPSPLCPLVRVDDAKSTWQRSHFFLFVGAVSLTVTGVIGVEKTCPNTPSMTMESACHKVSGTRAIYDMCKDMLTGIPNYYLRFRL</sequence>
<reference evidence="2" key="1">
    <citation type="submission" date="2015-04" db="UniProtKB">
        <authorList>
            <consortium name="EnsemblPlants"/>
        </authorList>
    </citation>
    <scope>IDENTIFICATION</scope>
</reference>
<evidence type="ECO:0000313" key="3">
    <source>
        <dbReference type="Proteomes" id="UP000026961"/>
    </source>
</evidence>
<keyword evidence="1" id="KW-0812">Transmembrane</keyword>
<dbReference type="PANTHER" id="PTHR34838">
    <property type="entry name" value="OS08G0142100 PROTEIN-RELATED"/>
    <property type="match status" value="1"/>
</dbReference>
<evidence type="ECO:0008006" key="4">
    <source>
        <dbReference type="Google" id="ProtNLM"/>
    </source>
</evidence>
<dbReference type="AlphaFoldDB" id="A0A0E0AQQ3"/>
<dbReference type="PANTHER" id="PTHR34838:SF2">
    <property type="entry name" value="OS08G0142500 PROTEIN"/>
    <property type="match status" value="1"/>
</dbReference>
<organism evidence="2">
    <name type="scientific">Oryza glumipatula</name>
    <dbReference type="NCBI Taxonomy" id="40148"/>
    <lineage>
        <taxon>Eukaryota</taxon>
        <taxon>Viridiplantae</taxon>
        <taxon>Streptophyta</taxon>
        <taxon>Embryophyta</taxon>
        <taxon>Tracheophyta</taxon>
        <taxon>Spermatophyta</taxon>
        <taxon>Magnoliopsida</taxon>
        <taxon>Liliopsida</taxon>
        <taxon>Poales</taxon>
        <taxon>Poaceae</taxon>
        <taxon>BOP clade</taxon>
        <taxon>Oryzoideae</taxon>
        <taxon>Oryzeae</taxon>
        <taxon>Oryzinae</taxon>
        <taxon>Oryza</taxon>
    </lineage>
</organism>
<accession>A0A0E0AQQ3</accession>
<evidence type="ECO:0000313" key="2">
    <source>
        <dbReference type="EnsemblPlants" id="OGLUM08G02700.1"/>
    </source>
</evidence>
<keyword evidence="1" id="KW-1133">Transmembrane helix</keyword>